<evidence type="ECO:0000313" key="4">
    <source>
        <dbReference type="EMBL" id="GAA0861736.1"/>
    </source>
</evidence>
<gene>
    <name evidence="4" type="ORF">GCM10009115_05570</name>
</gene>
<proteinExistence type="predicted"/>
<organism evidence="4 5">
    <name type="scientific">Sphingopyxis soli</name>
    <dbReference type="NCBI Taxonomy" id="592051"/>
    <lineage>
        <taxon>Bacteria</taxon>
        <taxon>Pseudomonadati</taxon>
        <taxon>Pseudomonadota</taxon>
        <taxon>Alphaproteobacteria</taxon>
        <taxon>Sphingomonadales</taxon>
        <taxon>Sphingomonadaceae</taxon>
        <taxon>Sphingopyxis</taxon>
    </lineage>
</organism>
<dbReference type="EMBL" id="BAAAFE010000003">
    <property type="protein sequence ID" value="GAA0861736.1"/>
    <property type="molecule type" value="Genomic_DNA"/>
</dbReference>
<evidence type="ECO:0000259" key="3">
    <source>
        <dbReference type="Pfam" id="PF07589"/>
    </source>
</evidence>
<keyword evidence="1" id="KW-1133">Transmembrane helix</keyword>
<sequence>MKKFLLAAAAALASLSAPQAASASTIVNAGFEAGPVGLGAPTGWFTLNPLRVATVSSFGGYTAQEGSQFAVIAAGIQGIPTLLTQLFSMTQGETISFMVAFATTESNFNDFGGLGVFDFSNLSGTTLFSQSVSSVGAGTAGPWTKVSFTAPTSGFYSINATVQNVGNSRNPSYLLLDAPGVPEPGTWMLMLLGIGAVGFSMRRRRNLRVNFA</sequence>
<comment type="caution">
    <text evidence="4">The sequence shown here is derived from an EMBL/GenBank/DDBJ whole genome shotgun (WGS) entry which is preliminary data.</text>
</comment>
<accession>A0ABP3XB32</accession>
<reference evidence="5" key="1">
    <citation type="journal article" date="2019" name="Int. J. Syst. Evol. Microbiol.">
        <title>The Global Catalogue of Microorganisms (GCM) 10K type strain sequencing project: providing services to taxonomists for standard genome sequencing and annotation.</title>
        <authorList>
            <consortium name="The Broad Institute Genomics Platform"/>
            <consortium name="The Broad Institute Genome Sequencing Center for Infectious Disease"/>
            <person name="Wu L."/>
            <person name="Ma J."/>
        </authorList>
    </citation>
    <scope>NUCLEOTIDE SEQUENCE [LARGE SCALE GENOMIC DNA]</scope>
    <source>
        <strain evidence="5">JCM 15910</strain>
    </source>
</reference>
<dbReference type="Pfam" id="PF07589">
    <property type="entry name" value="PEP-CTERM"/>
    <property type="match status" value="1"/>
</dbReference>
<feature type="domain" description="Ice-binding protein C-terminal" evidence="3">
    <location>
        <begin position="181"/>
        <end position="204"/>
    </location>
</feature>
<keyword evidence="1" id="KW-0812">Transmembrane</keyword>
<feature type="chain" id="PRO_5047049253" description="Ice-binding protein C-terminal domain-containing protein" evidence="2">
    <location>
        <begin position="24"/>
        <end position="212"/>
    </location>
</feature>
<feature type="signal peptide" evidence="2">
    <location>
        <begin position="1"/>
        <end position="23"/>
    </location>
</feature>
<keyword evidence="1" id="KW-0472">Membrane</keyword>
<dbReference type="NCBIfam" id="NF035944">
    <property type="entry name" value="PEPxxWA-CTERM"/>
    <property type="match status" value="1"/>
</dbReference>
<evidence type="ECO:0000256" key="1">
    <source>
        <dbReference type="SAM" id="Phobius"/>
    </source>
</evidence>
<dbReference type="Gene3D" id="2.60.120.260">
    <property type="entry name" value="Galactose-binding domain-like"/>
    <property type="match status" value="1"/>
</dbReference>
<protein>
    <recommendedName>
        <fullName evidence="3">Ice-binding protein C-terminal domain-containing protein</fullName>
    </recommendedName>
</protein>
<dbReference type="Proteomes" id="UP001500738">
    <property type="component" value="Unassembled WGS sequence"/>
</dbReference>
<keyword evidence="2" id="KW-0732">Signal</keyword>
<name>A0ABP3XB32_9SPHN</name>
<dbReference type="RefSeq" id="WP_215352934.1">
    <property type="nucleotide sequence ID" value="NZ_BAAAFE010000003.1"/>
</dbReference>
<keyword evidence="5" id="KW-1185">Reference proteome</keyword>
<evidence type="ECO:0000256" key="2">
    <source>
        <dbReference type="SAM" id="SignalP"/>
    </source>
</evidence>
<evidence type="ECO:0000313" key="5">
    <source>
        <dbReference type="Proteomes" id="UP001500738"/>
    </source>
</evidence>
<feature type="transmembrane region" description="Helical" evidence="1">
    <location>
        <begin position="184"/>
        <end position="201"/>
    </location>
</feature>
<dbReference type="NCBIfam" id="TIGR02595">
    <property type="entry name" value="PEP_CTERM"/>
    <property type="match status" value="1"/>
</dbReference>
<dbReference type="InterPro" id="IPR013424">
    <property type="entry name" value="Ice-binding_C"/>
</dbReference>